<evidence type="ECO:0000313" key="2">
    <source>
        <dbReference type="Proteomes" id="UP000198280"/>
    </source>
</evidence>
<keyword evidence="2" id="KW-1185">Reference proteome</keyword>
<name>A0A239MIB9_9ACTN</name>
<dbReference type="Proteomes" id="UP000198280">
    <property type="component" value="Unassembled WGS sequence"/>
</dbReference>
<evidence type="ECO:0000313" key="1">
    <source>
        <dbReference type="EMBL" id="SNT42416.1"/>
    </source>
</evidence>
<protein>
    <submittedName>
        <fullName evidence="1">Uncharacterized protein</fullName>
    </submittedName>
</protein>
<organism evidence="1 2">
    <name type="scientific">Actinacidiphila glaucinigra</name>
    <dbReference type="NCBI Taxonomy" id="235986"/>
    <lineage>
        <taxon>Bacteria</taxon>
        <taxon>Bacillati</taxon>
        <taxon>Actinomycetota</taxon>
        <taxon>Actinomycetes</taxon>
        <taxon>Kitasatosporales</taxon>
        <taxon>Streptomycetaceae</taxon>
        <taxon>Actinacidiphila</taxon>
    </lineage>
</organism>
<sequence>MNVFLSTSLHPATVPSGPADRALIPYREPAAREPEIATTRRYARRYARRAIAAHRLAAVRG</sequence>
<proteinExistence type="predicted"/>
<reference evidence="1 2" key="1">
    <citation type="submission" date="2017-06" db="EMBL/GenBank/DDBJ databases">
        <authorList>
            <person name="Kim H.J."/>
            <person name="Triplett B.A."/>
        </authorList>
    </citation>
    <scope>NUCLEOTIDE SEQUENCE [LARGE SCALE GENOMIC DNA]</scope>
    <source>
        <strain evidence="1 2">CGMCC 4.1858</strain>
    </source>
</reference>
<dbReference type="EMBL" id="FZOF01000024">
    <property type="protein sequence ID" value="SNT42416.1"/>
    <property type="molecule type" value="Genomic_DNA"/>
</dbReference>
<dbReference type="RefSeq" id="WP_089227694.1">
    <property type="nucleotide sequence ID" value="NZ_CP108152.1"/>
</dbReference>
<gene>
    <name evidence="1" type="ORF">SAMN05216252_124139</name>
</gene>
<dbReference type="GeneID" id="95787025"/>
<dbReference type="AlphaFoldDB" id="A0A239MIB9"/>
<accession>A0A239MIB9</accession>